<dbReference type="RefSeq" id="WP_379903119.1">
    <property type="nucleotide sequence ID" value="NZ_JBHRTR010000031.1"/>
</dbReference>
<protein>
    <submittedName>
        <fullName evidence="1">Uncharacterized protein</fullName>
    </submittedName>
</protein>
<name>A0ABV7L3S0_9PROT</name>
<keyword evidence="2" id="KW-1185">Reference proteome</keyword>
<sequence>MQYQKNEIPIIEDDSNTTIYKIPQFVVDNSIILKLPIQYYFKEKPNTIFIPTHLLILSRARGIGIENALIKMDEAARGLRPRRNPISVSRRNDGRYLVLDGNSTTIVAVAAGWRTLPGILDSP</sequence>
<accession>A0ABV7L3S0</accession>
<evidence type="ECO:0000313" key="1">
    <source>
        <dbReference type="EMBL" id="MFC3229169.1"/>
    </source>
</evidence>
<reference evidence="2" key="1">
    <citation type="journal article" date="2019" name="Int. J. Syst. Evol. Microbiol.">
        <title>The Global Catalogue of Microorganisms (GCM) 10K type strain sequencing project: providing services to taxonomists for standard genome sequencing and annotation.</title>
        <authorList>
            <consortium name="The Broad Institute Genomics Platform"/>
            <consortium name="The Broad Institute Genome Sequencing Center for Infectious Disease"/>
            <person name="Wu L."/>
            <person name="Ma J."/>
        </authorList>
    </citation>
    <scope>NUCLEOTIDE SEQUENCE [LARGE SCALE GENOMIC DNA]</scope>
    <source>
        <strain evidence="2">KCTC 42964</strain>
    </source>
</reference>
<evidence type="ECO:0000313" key="2">
    <source>
        <dbReference type="Proteomes" id="UP001595528"/>
    </source>
</evidence>
<gene>
    <name evidence="1" type="ORF">ACFOGJ_18125</name>
</gene>
<dbReference type="EMBL" id="JBHRTR010000031">
    <property type="protein sequence ID" value="MFC3229169.1"/>
    <property type="molecule type" value="Genomic_DNA"/>
</dbReference>
<comment type="caution">
    <text evidence="1">The sequence shown here is derived from an EMBL/GenBank/DDBJ whole genome shotgun (WGS) entry which is preliminary data.</text>
</comment>
<dbReference type="Proteomes" id="UP001595528">
    <property type="component" value="Unassembled WGS sequence"/>
</dbReference>
<proteinExistence type="predicted"/>
<organism evidence="1 2">
    <name type="scientific">Marinibaculum pumilum</name>
    <dbReference type="NCBI Taxonomy" id="1766165"/>
    <lineage>
        <taxon>Bacteria</taxon>
        <taxon>Pseudomonadati</taxon>
        <taxon>Pseudomonadota</taxon>
        <taxon>Alphaproteobacteria</taxon>
        <taxon>Rhodospirillales</taxon>
        <taxon>Rhodospirillaceae</taxon>
        <taxon>Marinibaculum</taxon>
    </lineage>
</organism>